<name>A0ABU9NRK2_9FLAO</name>
<feature type="signal peptide" evidence="2">
    <location>
        <begin position="1"/>
        <end position="23"/>
    </location>
</feature>
<evidence type="ECO:0008006" key="5">
    <source>
        <dbReference type="Google" id="ProtNLM"/>
    </source>
</evidence>
<gene>
    <name evidence="3" type="ORF">WFZ86_15835</name>
</gene>
<comment type="caution">
    <text evidence="3">The sequence shown here is derived from an EMBL/GenBank/DDBJ whole genome shotgun (WGS) entry which is preliminary data.</text>
</comment>
<accession>A0ABU9NRK2</accession>
<reference evidence="3 4" key="1">
    <citation type="submission" date="2024-03" db="EMBL/GenBank/DDBJ databases">
        <title>Two novel species of the genus Flavobacterium exhibiting potentially degradation of complex polysaccharides.</title>
        <authorList>
            <person name="Lian X."/>
        </authorList>
    </citation>
    <scope>NUCLEOTIDE SEQUENCE [LARGE SCALE GENOMIC DNA]</scope>
    <source>
        <strain evidence="3 4">N6</strain>
    </source>
</reference>
<proteinExistence type="predicted"/>
<dbReference type="PROSITE" id="PS50005">
    <property type="entry name" value="TPR"/>
    <property type="match status" value="1"/>
</dbReference>
<feature type="repeat" description="TPR" evidence="1">
    <location>
        <begin position="164"/>
        <end position="197"/>
    </location>
</feature>
<dbReference type="Proteomes" id="UP001468798">
    <property type="component" value="Unassembled WGS sequence"/>
</dbReference>
<organism evidence="3 4">
    <name type="scientific">Flavobacterium polysaccharolyticum</name>
    <dbReference type="NCBI Taxonomy" id="3133148"/>
    <lineage>
        <taxon>Bacteria</taxon>
        <taxon>Pseudomonadati</taxon>
        <taxon>Bacteroidota</taxon>
        <taxon>Flavobacteriia</taxon>
        <taxon>Flavobacteriales</taxon>
        <taxon>Flavobacteriaceae</taxon>
        <taxon>Flavobacterium</taxon>
    </lineage>
</organism>
<protein>
    <recommendedName>
        <fullName evidence="5">Tetratricopeptide repeat-containing protein</fullName>
    </recommendedName>
</protein>
<dbReference type="InterPro" id="IPR019734">
    <property type="entry name" value="TPR_rpt"/>
</dbReference>
<keyword evidence="1" id="KW-0802">TPR repeat</keyword>
<dbReference type="RefSeq" id="WP_342692827.1">
    <property type="nucleotide sequence ID" value="NZ_JBCGDP010000018.1"/>
</dbReference>
<evidence type="ECO:0000256" key="2">
    <source>
        <dbReference type="SAM" id="SignalP"/>
    </source>
</evidence>
<feature type="chain" id="PRO_5045334350" description="Tetratricopeptide repeat-containing protein" evidence="2">
    <location>
        <begin position="24"/>
        <end position="358"/>
    </location>
</feature>
<dbReference type="SUPFAM" id="SSF48452">
    <property type="entry name" value="TPR-like"/>
    <property type="match status" value="1"/>
</dbReference>
<dbReference type="InterPro" id="IPR011990">
    <property type="entry name" value="TPR-like_helical_dom_sf"/>
</dbReference>
<sequence length="358" mass="42283">MKKKTFFYLLPLLIIHLNLLSQTEDVQNIQDYKNATLQQKFELNKTYAIKEVLPILSGYQTIVEEKFAGVKNFGNLISKTSFSEQQEILKLTGNNSDFWRAIMEMESGNQLIPVTKIFMLISQGEFDYAIKYIEIIKMFSKKETYADKYLNDLAIRLELFNKQLNSEIYRGITEHDKGNFDKAISIYNEILKQYPNSAWANFELFYSQSELNKKNGEGKLNSIENWNKKKNNILDHNPFYGLPISSQNPEDAYLLFRRNSIGGLFKDKKERLNDIYKYAEIAMDLKIYDFAAQLFWFSFSHSKNNEDSIYRFLYCIEKLGVTNLKENFKGNFEKEFKKIEMEKENEMVKSEIYKSYQK</sequence>
<dbReference type="EMBL" id="JBCGDP010000018">
    <property type="protein sequence ID" value="MEM0577973.1"/>
    <property type="molecule type" value="Genomic_DNA"/>
</dbReference>
<keyword evidence="2" id="KW-0732">Signal</keyword>
<evidence type="ECO:0000313" key="4">
    <source>
        <dbReference type="Proteomes" id="UP001468798"/>
    </source>
</evidence>
<dbReference type="Gene3D" id="1.25.40.10">
    <property type="entry name" value="Tetratricopeptide repeat domain"/>
    <property type="match status" value="1"/>
</dbReference>
<keyword evidence="4" id="KW-1185">Reference proteome</keyword>
<evidence type="ECO:0000313" key="3">
    <source>
        <dbReference type="EMBL" id="MEM0577973.1"/>
    </source>
</evidence>
<evidence type="ECO:0000256" key="1">
    <source>
        <dbReference type="PROSITE-ProRule" id="PRU00339"/>
    </source>
</evidence>